<dbReference type="Proteomes" id="UP000814033">
    <property type="component" value="Unassembled WGS sequence"/>
</dbReference>
<gene>
    <name evidence="1" type="ORF">FA95DRAFT_478159</name>
</gene>
<organism evidence="1 2">
    <name type="scientific">Auriscalpium vulgare</name>
    <dbReference type="NCBI Taxonomy" id="40419"/>
    <lineage>
        <taxon>Eukaryota</taxon>
        <taxon>Fungi</taxon>
        <taxon>Dikarya</taxon>
        <taxon>Basidiomycota</taxon>
        <taxon>Agaricomycotina</taxon>
        <taxon>Agaricomycetes</taxon>
        <taxon>Russulales</taxon>
        <taxon>Auriscalpiaceae</taxon>
        <taxon>Auriscalpium</taxon>
    </lineage>
</organism>
<accession>A0ACB8SCS0</accession>
<keyword evidence="2" id="KW-1185">Reference proteome</keyword>
<evidence type="ECO:0000313" key="2">
    <source>
        <dbReference type="Proteomes" id="UP000814033"/>
    </source>
</evidence>
<reference evidence="1" key="1">
    <citation type="submission" date="2021-02" db="EMBL/GenBank/DDBJ databases">
        <authorList>
            <consortium name="DOE Joint Genome Institute"/>
            <person name="Ahrendt S."/>
            <person name="Looney B.P."/>
            <person name="Miyauchi S."/>
            <person name="Morin E."/>
            <person name="Drula E."/>
            <person name="Courty P.E."/>
            <person name="Chicoki N."/>
            <person name="Fauchery L."/>
            <person name="Kohler A."/>
            <person name="Kuo A."/>
            <person name="Labutti K."/>
            <person name="Pangilinan J."/>
            <person name="Lipzen A."/>
            <person name="Riley R."/>
            <person name="Andreopoulos W."/>
            <person name="He G."/>
            <person name="Johnson J."/>
            <person name="Barry K.W."/>
            <person name="Grigoriev I.V."/>
            <person name="Nagy L."/>
            <person name="Hibbett D."/>
            <person name="Henrissat B."/>
            <person name="Matheny P.B."/>
            <person name="Labbe J."/>
            <person name="Martin F."/>
        </authorList>
    </citation>
    <scope>NUCLEOTIDE SEQUENCE</scope>
    <source>
        <strain evidence="1">FP105234-sp</strain>
    </source>
</reference>
<comment type="caution">
    <text evidence="1">The sequence shown here is derived from an EMBL/GenBank/DDBJ whole genome shotgun (WGS) entry which is preliminary data.</text>
</comment>
<dbReference type="EMBL" id="MU275839">
    <property type="protein sequence ID" value="KAI0053700.1"/>
    <property type="molecule type" value="Genomic_DNA"/>
</dbReference>
<name>A0ACB8SCS0_9AGAM</name>
<sequence>MAAFRSALSFFYPTLAFLWLSTLLSPTTAEPTVAHFDDCFTGNASLKLNVSAVYAQITRSDLLGRHLNLTVIGQTGQPIVGFANGSTDLSTLFLSTEMLTFNVFNNNSYFCDTLRPPSPLPEPDSTTGTFCPIPAGTFAFSSYVPLKKSHELTTLQTRLRAVDPFSNELICIDVTNTPLDPGAAHSVYGHAKIAFWVTVALAIAYWLIGAIARLSSAWGRRAGWSGRGFFSRVESIGFVIASAVSGEGLAKSPALIRFVTPSLRDIFFHTQWCAALAMVAVQWPAFIYPLLSQTAWATLTYNITLAQGGNASQAHWNPVSTPPFQPPTEYADQLADPSSPLFIDSAVPNTLFTLPLDAADGMSSFAYTAGVRPQDLFGICLVIFLAIIAGTIVVSLAIWALDAVASGLHSTLTEGRQGAQFGVRSPRYSAASKDILDGISGPQAAEEDRSLNSHFLFRTTSRFHTTSRKSWLKLRPDFSSFHYSILQGNLIRILLLFHLPVTIFSCYQMSLGRHQATVVSVALAALSFAAFSVLIPVLLVIRLSMTPTSKLYDETWTLLSLGPLYNHYRHGSQLFASMFFATNLAVGITIGCGQKSGTAQAIILLVIEVISALVTSIWLPWGHGASMGLISFLFCVARIVITVLLVILTPTVSIGSEAGQWVAYVILFILALVYLAFLLMLASKLVEALVRIFGGVSFDRSRHAIDGGLLGACGFLGCCGSRKRRSQRHRTKHSDLPLTSTSQHTLSRPPLKDSTPTPSGPPSVLRPEHALRPYREESDDEGGFIMGAWQPFPRPGYNALEAQAPPEPPKQTKSGFARVGGGRAHFDAPFAIASGSSLTFPSAELPPTPRRQSYDSSALVTPSIADAERQHSNLPPGAMAPHVRTKSQTAVIENVANVATATQPSLNISARRQSLRPEIVSPITDDDASVVNEPKKKNWFQLLKPRRHSESDGPRPGEGLTQEAVPGRSFVVVRDRRASHQPLASSSRTEEQASSEPQAPKSFVVIRGKNSPTA</sequence>
<protein>
    <submittedName>
        <fullName evidence="1">Uncharacterized protein</fullName>
    </submittedName>
</protein>
<evidence type="ECO:0000313" key="1">
    <source>
        <dbReference type="EMBL" id="KAI0053700.1"/>
    </source>
</evidence>
<proteinExistence type="predicted"/>
<reference evidence="1" key="2">
    <citation type="journal article" date="2022" name="New Phytol.">
        <title>Evolutionary transition to the ectomycorrhizal habit in the genomes of a hyperdiverse lineage of mushroom-forming fungi.</title>
        <authorList>
            <person name="Looney B."/>
            <person name="Miyauchi S."/>
            <person name="Morin E."/>
            <person name="Drula E."/>
            <person name="Courty P.E."/>
            <person name="Kohler A."/>
            <person name="Kuo A."/>
            <person name="LaButti K."/>
            <person name="Pangilinan J."/>
            <person name="Lipzen A."/>
            <person name="Riley R."/>
            <person name="Andreopoulos W."/>
            <person name="He G."/>
            <person name="Johnson J."/>
            <person name="Nolan M."/>
            <person name="Tritt A."/>
            <person name="Barry K.W."/>
            <person name="Grigoriev I.V."/>
            <person name="Nagy L.G."/>
            <person name="Hibbett D."/>
            <person name="Henrissat B."/>
            <person name="Matheny P.B."/>
            <person name="Labbe J."/>
            <person name="Martin F.M."/>
        </authorList>
    </citation>
    <scope>NUCLEOTIDE SEQUENCE</scope>
    <source>
        <strain evidence="1">FP105234-sp</strain>
    </source>
</reference>